<reference evidence="2 3" key="1">
    <citation type="submission" date="2015-01" db="EMBL/GenBank/DDBJ databases">
        <title>The Genome Sequence of Exophiala xenobiotica CBS118157.</title>
        <authorList>
            <consortium name="The Broad Institute Genomics Platform"/>
            <person name="Cuomo C."/>
            <person name="de Hoog S."/>
            <person name="Gorbushina A."/>
            <person name="Stielow B."/>
            <person name="Teixiera M."/>
            <person name="Abouelleil A."/>
            <person name="Chapman S.B."/>
            <person name="Priest M."/>
            <person name="Young S.K."/>
            <person name="Wortman J."/>
            <person name="Nusbaum C."/>
            <person name="Birren B."/>
        </authorList>
    </citation>
    <scope>NUCLEOTIDE SEQUENCE [LARGE SCALE GENOMIC DNA]</scope>
    <source>
        <strain evidence="2 3">CBS 118157</strain>
    </source>
</reference>
<sequence>MSQQPSRIVIYSDGTGQSEYNLDKRPTNVSRIKRYVRAITSDNTRQSTFYVQGIGAEGFHTDRLHQANAKGIEDRIKAGYTIICDNYSHNNGDQIILLGFSRGTFIMRCVADMVGRIGVLTKAATHLVNLVFEKWKASKGRLYPRHDPDLVQVDFEDTPPTGDEQVAVSEVVPSLKDVDPNDKDALFTFLLQHSTYLLRDVPIKVCALWDTVAAINTPLLAIQPIRVPSEFAFVNSELGNEIENAVHALSLHERRRPFLPLVWRISDTEGTLINKSRRLRQCWFVGYHSDIGGGRKSQGLSHISLAWMIARLQPFLEFEVANFSSPLPTKSSWKFHEEPDSGGSSILRPEIIGPDSMTPMFRIAGKKHRKPRRHFWTTTAFENIKEPSVNAMDSKETIHWTVSVINGQQEASATLETPTKILSRSKLPRLRRAGLGGGSKSWG</sequence>
<dbReference type="RefSeq" id="XP_013321146.1">
    <property type="nucleotide sequence ID" value="XM_013465692.1"/>
</dbReference>
<accession>A0A0D2DE55</accession>
<dbReference type="Pfam" id="PF09994">
    <property type="entry name" value="T6SS_Tle1-like_cat"/>
    <property type="match status" value="1"/>
</dbReference>
<evidence type="ECO:0000313" key="3">
    <source>
        <dbReference type="Proteomes" id="UP000054342"/>
    </source>
</evidence>
<keyword evidence="3" id="KW-1185">Reference proteome</keyword>
<dbReference type="HOGENOM" id="CLU_005049_3_0_1"/>
<evidence type="ECO:0000313" key="2">
    <source>
        <dbReference type="EMBL" id="KIW60562.1"/>
    </source>
</evidence>
<protein>
    <recommendedName>
        <fullName evidence="1">T6SS Phospholipase effector Tle1-like catalytic domain-containing protein</fullName>
    </recommendedName>
</protein>
<dbReference type="OrthoDB" id="3162439at2759"/>
<dbReference type="PANTHER" id="PTHR33840">
    <property type="match status" value="1"/>
</dbReference>
<evidence type="ECO:0000259" key="1">
    <source>
        <dbReference type="Pfam" id="PF09994"/>
    </source>
</evidence>
<dbReference type="GeneID" id="25322677"/>
<feature type="domain" description="T6SS Phospholipase effector Tle1-like catalytic" evidence="1">
    <location>
        <begin position="7"/>
        <end position="310"/>
    </location>
</feature>
<name>A0A0D2DE55_9EURO</name>
<dbReference type="EMBL" id="KN847317">
    <property type="protein sequence ID" value="KIW60562.1"/>
    <property type="molecule type" value="Genomic_DNA"/>
</dbReference>
<dbReference type="InterPro" id="IPR018712">
    <property type="entry name" value="Tle1-like_cat"/>
</dbReference>
<organism evidence="2 3">
    <name type="scientific">Exophiala xenobiotica</name>
    <dbReference type="NCBI Taxonomy" id="348802"/>
    <lineage>
        <taxon>Eukaryota</taxon>
        <taxon>Fungi</taxon>
        <taxon>Dikarya</taxon>
        <taxon>Ascomycota</taxon>
        <taxon>Pezizomycotina</taxon>
        <taxon>Eurotiomycetes</taxon>
        <taxon>Chaetothyriomycetidae</taxon>
        <taxon>Chaetothyriales</taxon>
        <taxon>Herpotrichiellaceae</taxon>
        <taxon>Exophiala</taxon>
    </lineage>
</organism>
<dbReference type="PANTHER" id="PTHR33840:SF1">
    <property type="entry name" value="TLE1 PHOSPHOLIPASE DOMAIN-CONTAINING PROTEIN"/>
    <property type="match status" value="1"/>
</dbReference>
<dbReference type="Proteomes" id="UP000054342">
    <property type="component" value="Unassembled WGS sequence"/>
</dbReference>
<dbReference type="AlphaFoldDB" id="A0A0D2DE55"/>
<dbReference type="STRING" id="348802.A0A0D2DE55"/>
<proteinExistence type="predicted"/>
<gene>
    <name evidence="2" type="ORF">PV05_00769</name>
</gene>